<evidence type="ECO:0000256" key="3">
    <source>
        <dbReference type="ARBA" id="ARBA00022737"/>
    </source>
</evidence>
<dbReference type="AlphaFoldDB" id="A0A2G8LPY7"/>
<dbReference type="FunFam" id="3.30.160.60:FF:000100">
    <property type="entry name" value="Zinc finger 45-like"/>
    <property type="match status" value="1"/>
</dbReference>
<feature type="region of interest" description="Disordered" evidence="7">
    <location>
        <begin position="448"/>
        <end position="509"/>
    </location>
</feature>
<dbReference type="Gene3D" id="2.60.120.340">
    <property type="entry name" value="Nucleoplasmin core domain"/>
    <property type="match status" value="1"/>
</dbReference>
<feature type="region of interest" description="Disordered" evidence="7">
    <location>
        <begin position="385"/>
        <end position="436"/>
    </location>
</feature>
<feature type="compositionally biased region" description="Polar residues" evidence="7">
    <location>
        <begin position="492"/>
        <end position="509"/>
    </location>
</feature>
<dbReference type="GO" id="GO:0031519">
    <property type="term" value="C:PcG protein complex"/>
    <property type="evidence" value="ECO:0007669"/>
    <property type="project" value="TreeGrafter"/>
</dbReference>
<dbReference type="PROSITE" id="PS50157">
    <property type="entry name" value="ZINC_FINGER_C2H2_2"/>
    <property type="match status" value="2"/>
</dbReference>
<dbReference type="FunFam" id="3.30.160.60:FF:000340">
    <property type="entry name" value="zinc finger protein 473 isoform X1"/>
    <property type="match status" value="1"/>
</dbReference>
<keyword evidence="4 6" id="KW-0863">Zinc-finger</keyword>
<dbReference type="InterPro" id="IPR041232">
    <property type="entry name" value="NPL"/>
</dbReference>
<evidence type="ECO:0000256" key="5">
    <source>
        <dbReference type="ARBA" id="ARBA00022833"/>
    </source>
</evidence>
<dbReference type="OrthoDB" id="1902587at2759"/>
<dbReference type="PANTHER" id="PTHR14003">
    <property type="entry name" value="TRANSCRIPTIONAL REPRESSOR PROTEIN YY"/>
    <property type="match status" value="1"/>
</dbReference>
<feature type="region of interest" description="Disordered" evidence="7">
    <location>
        <begin position="234"/>
        <end position="271"/>
    </location>
</feature>
<feature type="domain" description="C2H2-type" evidence="8">
    <location>
        <begin position="515"/>
        <end position="542"/>
    </location>
</feature>
<dbReference type="STRING" id="307972.A0A2G8LPY7"/>
<feature type="domain" description="C2H2-type" evidence="8">
    <location>
        <begin position="543"/>
        <end position="566"/>
    </location>
</feature>
<dbReference type="GO" id="GO:0000981">
    <property type="term" value="F:DNA-binding transcription factor activity, RNA polymerase II-specific"/>
    <property type="evidence" value="ECO:0007669"/>
    <property type="project" value="TreeGrafter"/>
</dbReference>
<dbReference type="SUPFAM" id="SSF57667">
    <property type="entry name" value="beta-beta-alpha zinc fingers"/>
    <property type="match status" value="1"/>
</dbReference>
<feature type="region of interest" description="Disordered" evidence="7">
    <location>
        <begin position="292"/>
        <end position="311"/>
    </location>
</feature>
<dbReference type="Pfam" id="PF00096">
    <property type="entry name" value="zf-C2H2"/>
    <property type="match status" value="2"/>
</dbReference>
<evidence type="ECO:0000259" key="8">
    <source>
        <dbReference type="PROSITE" id="PS50157"/>
    </source>
</evidence>
<comment type="caution">
    <text evidence="9">The sequence shown here is derived from an EMBL/GenBank/DDBJ whole genome shotgun (WGS) entry which is preliminary data.</text>
</comment>
<dbReference type="Pfam" id="PF17800">
    <property type="entry name" value="NPL"/>
    <property type="match status" value="1"/>
</dbReference>
<dbReference type="SMART" id="SM00355">
    <property type="entry name" value="ZnF_C2H2"/>
    <property type="match status" value="2"/>
</dbReference>
<feature type="compositionally biased region" description="Low complexity" evidence="7">
    <location>
        <begin position="472"/>
        <end position="482"/>
    </location>
</feature>
<evidence type="ECO:0000313" key="10">
    <source>
        <dbReference type="Proteomes" id="UP000230750"/>
    </source>
</evidence>
<comment type="similarity">
    <text evidence="1">Belongs to the histone deacetylase HD2 family.</text>
</comment>
<dbReference type="GO" id="GO:0008270">
    <property type="term" value="F:zinc ion binding"/>
    <property type="evidence" value="ECO:0007669"/>
    <property type="project" value="UniProtKB-KW"/>
</dbReference>
<dbReference type="GO" id="GO:0005667">
    <property type="term" value="C:transcription regulator complex"/>
    <property type="evidence" value="ECO:0007669"/>
    <property type="project" value="TreeGrafter"/>
</dbReference>
<dbReference type="PROSITE" id="PS00028">
    <property type="entry name" value="ZINC_FINGER_C2H2_1"/>
    <property type="match status" value="2"/>
</dbReference>
<evidence type="ECO:0000256" key="1">
    <source>
        <dbReference type="ARBA" id="ARBA00006673"/>
    </source>
</evidence>
<feature type="region of interest" description="Disordered" evidence="7">
    <location>
        <begin position="129"/>
        <end position="188"/>
    </location>
</feature>
<evidence type="ECO:0000256" key="6">
    <source>
        <dbReference type="PROSITE-ProRule" id="PRU00042"/>
    </source>
</evidence>
<feature type="compositionally biased region" description="Low complexity" evidence="7">
    <location>
        <begin position="238"/>
        <end position="249"/>
    </location>
</feature>
<feature type="compositionally biased region" description="Basic residues" evidence="7">
    <location>
        <begin position="393"/>
        <end position="408"/>
    </location>
</feature>
<dbReference type="Gene3D" id="3.30.160.60">
    <property type="entry name" value="Classic Zinc Finger"/>
    <property type="match status" value="2"/>
</dbReference>
<protein>
    <submittedName>
        <fullName evidence="9">Putative 46 kDa FK506-binding nuclear protein-like</fullName>
    </submittedName>
</protein>
<name>A0A2G8LPY7_STIJA</name>
<feature type="compositionally biased region" description="Low complexity" evidence="7">
    <location>
        <begin position="161"/>
        <end position="173"/>
    </location>
</feature>
<organism evidence="9 10">
    <name type="scientific">Stichopus japonicus</name>
    <name type="common">Sea cucumber</name>
    <dbReference type="NCBI Taxonomy" id="307972"/>
    <lineage>
        <taxon>Eukaryota</taxon>
        <taxon>Metazoa</taxon>
        <taxon>Echinodermata</taxon>
        <taxon>Eleutherozoa</taxon>
        <taxon>Echinozoa</taxon>
        <taxon>Holothuroidea</taxon>
        <taxon>Aspidochirotacea</taxon>
        <taxon>Aspidochirotida</taxon>
        <taxon>Stichopodidae</taxon>
        <taxon>Apostichopus</taxon>
    </lineage>
</organism>
<keyword evidence="5" id="KW-0862">Zinc</keyword>
<proteinExistence type="inferred from homology"/>
<dbReference type="GO" id="GO:0000978">
    <property type="term" value="F:RNA polymerase II cis-regulatory region sequence-specific DNA binding"/>
    <property type="evidence" value="ECO:0007669"/>
    <property type="project" value="TreeGrafter"/>
</dbReference>
<sequence length="580" mass="63590">MIWGLTLEPGKVYTEIVQDEVQLSMASLECRRDTTDNESNFSHIVMTTNNAEYLLCTLVKGATYQQNLDLKIMPQEKVAFSVQGASTVYLMGYSTVYPDIDQELDTGEDQSLPGWQEYSVDENQEDNIISVDNTYSPPPNAAPEQYAELTSSNTSSRDGKLSSSKLSLQESQRTSPKPSSREGGLVSSEDLLVEDWTVESQVDDEPDYIVESVKAEQVEDVEAVFPVADIDVKEEPTSPVASLSNPSSSETLMGTPGSLSNLELQSYQPGEESSHAVSSSWLVQIPEDANSSSRLSVDEQEFTSDVDNNVSGDGILKIIEQPAHQRMTEVEEVQSNLQPIASTGHYSLNSPDFSGNQGTKSIVSWSPSLSTSTSDAYHYQILPNTKQQSLHLSRGRHSAVQKNSRKGRPSQTLGRYQLAPGRGQRVKSRGLSSRGFSHKYHQLNARGGLSQGTEANQPLPVGLTGSFQTAGSPSLSSMGSSSTVPYHADGTNLYSNQSPRAASHSRVGTTQSKHHVCEICQKSFVTMSLLKRHQVIHTGLKPHKCPMCPSSFARNDNLLRHLKNNHKEAYMYFRGGLKNS</sequence>
<keyword evidence="3" id="KW-0677">Repeat</keyword>
<evidence type="ECO:0000256" key="7">
    <source>
        <dbReference type="SAM" id="MobiDB-lite"/>
    </source>
</evidence>
<reference evidence="9 10" key="1">
    <citation type="journal article" date="2017" name="PLoS Biol.">
        <title>The sea cucumber genome provides insights into morphological evolution and visceral regeneration.</title>
        <authorList>
            <person name="Zhang X."/>
            <person name="Sun L."/>
            <person name="Yuan J."/>
            <person name="Sun Y."/>
            <person name="Gao Y."/>
            <person name="Zhang L."/>
            <person name="Li S."/>
            <person name="Dai H."/>
            <person name="Hamel J.F."/>
            <person name="Liu C."/>
            <person name="Yu Y."/>
            <person name="Liu S."/>
            <person name="Lin W."/>
            <person name="Guo K."/>
            <person name="Jin S."/>
            <person name="Xu P."/>
            <person name="Storey K.B."/>
            <person name="Huan P."/>
            <person name="Zhang T."/>
            <person name="Zhou Y."/>
            <person name="Zhang J."/>
            <person name="Lin C."/>
            <person name="Li X."/>
            <person name="Xing L."/>
            <person name="Huo D."/>
            <person name="Sun M."/>
            <person name="Wang L."/>
            <person name="Mercier A."/>
            <person name="Li F."/>
            <person name="Yang H."/>
            <person name="Xiang J."/>
        </authorList>
    </citation>
    <scope>NUCLEOTIDE SEQUENCE [LARGE SCALE GENOMIC DNA]</scope>
    <source>
        <strain evidence="9">Shaxun</strain>
        <tissue evidence="9">Muscle</tissue>
    </source>
</reference>
<evidence type="ECO:0000256" key="4">
    <source>
        <dbReference type="ARBA" id="ARBA00022771"/>
    </source>
</evidence>
<dbReference type="GO" id="GO:0000785">
    <property type="term" value="C:chromatin"/>
    <property type="evidence" value="ECO:0007669"/>
    <property type="project" value="TreeGrafter"/>
</dbReference>
<dbReference type="InterPro" id="IPR013087">
    <property type="entry name" value="Znf_C2H2_type"/>
</dbReference>
<accession>A0A2G8LPY7</accession>
<evidence type="ECO:0000313" key="9">
    <source>
        <dbReference type="EMBL" id="PIK62284.1"/>
    </source>
</evidence>
<keyword evidence="10" id="KW-1185">Reference proteome</keyword>
<feature type="compositionally biased region" description="Polar residues" evidence="7">
    <location>
        <begin position="257"/>
        <end position="268"/>
    </location>
</feature>
<dbReference type="EMBL" id="MRZV01000015">
    <property type="protein sequence ID" value="PIK62284.1"/>
    <property type="molecule type" value="Genomic_DNA"/>
</dbReference>
<dbReference type="Proteomes" id="UP000230750">
    <property type="component" value="Unassembled WGS sequence"/>
</dbReference>
<evidence type="ECO:0000256" key="2">
    <source>
        <dbReference type="ARBA" id="ARBA00022723"/>
    </source>
</evidence>
<dbReference type="InterPro" id="IPR036236">
    <property type="entry name" value="Znf_C2H2_sf"/>
</dbReference>
<keyword evidence="2" id="KW-0479">Metal-binding</keyword>
<dbReference type="PANTHER" id="PTHR14003:SF19">
    <property type="entry name" value="YY2 TRANSCRIPTION FACTOR"/>
    <property type="match status" value="1"/>
</dbReference>
<gene>
    <name evidence="9" type="ORF">BSL78_00807</name>
</gene>